<gene>
    <name evidence="1" type="ORF">G3I46_22125</name>
</gene>
<dbReference type="Proteomes" id="UP000469545">
    <property type="component" value="Unassembled WGS sequence"/>
</dbReference>
<dbReference type="InterPro" id="IPR037479">
    <property type="entry name" value="Tauto_MSAD"/>
</dbReference>
<evidence type="ECO:0000313" key="1">
    <source>
        <dbReference type="EMBL" id="NEB19164.1"/>
    </source>
</evidence>
<dbReference type="AlphaFoldDB" id="A0A6N9UNM3"/>
<dbReference type="SUPFAM" id="SSF55331">
    <property type="entry name" value="Tautomerase/MIF"/>
    <property type="match status" value="1"/>
</dbReference>
<dbReference type="PANTHER" id="PTHR38460">
    <property type="entry name" value="TAUTOMERASE YOLI-RELATED"/>
    <property type="match status" value="1"/>
</dbReference>
<protein>
    <submittedName>
        <fullName evidence="1">Tautomerase family protein</fullName>
    </submittedName>
</protein>
<dbReference type="Pfam" id="PF14552">
    <property type="entry name" value="Tautomerase_2"/>
    <property type="match status" value="1"/>
</dbReference>
<dbReference type="PANTHER" id="PTHR38460:SF1">
    <property type="entry name" value="TAUTOMERASE YOLI-RELATED"/>
    <property type="match status" value="1"/>
</dbReference>
<dbReference type="EMBL" id="JAAGMB010000495">
    <property type="protein sequence ID" value="NEB19164.1"/>
    <property type="molecule type" value="Genomic_DNA"/>
</dbReference>
<proteinExistence type="predicted"/>
<accession>A0A6N9UNM3</accession>
<dbReference type="InterPro" id="IPR014347">
    <property type="entry name" value="Tautomerase/MIF_sf"/>
</dbReference>
<dbReference type="Gene3D" id="3.30.429.10">
    <property type="entry name" value="Macrophage Migration Inhibitory Factor"/>
    <property type="match status" value="1"/>
</dbReference>
<dbReference type="RefSeq" id="WP_007388085.1">
    <property type="nucleotide sequence ID" value="NZ_JAAGMB010000495.1"/>
</dbReference>
<sequence length="149" mass="16913">MPLISISLRRGTTPEYRRLVSEALHESMVEVLKIPRDDQFHVFHEVTDDNFVMQPVVFGIPRSRRTLFIQLSFNERSAEEKAELFRAIVDNLRLTAGVPAEDVMLMAVETARENWWAAGRVVDPATGYDARMTDVPDVSLPDVRGDSGR</sequence>
<organism evidence="1 2">
    <name type="scientific">Streptomyces coelicoflavus</name>
    <dbReference type="NCBI Taxonomy" id="285562"/>
    <lineage>
        <taxon>Bacteria</taxon>
        <taxon>Bacillati</taxon>
        <taxon>Actinomycetota</taxon>
        <taxon>Actinomycetes</taxon>
        <taxon>Kitasatosporales</taxon>
        <taxon>Streptomycetaceae</taxon>
        <taxon>Streptomyces</taxon>
    </lineage>
</organism>
<name>A0A6N9UNM3_9ACTN</name>
<reference evidence="1 2" key="1">
    <citation type="submission" date="2020-01" db="EMBL/GenBank/DDBJ databases">
        <title>Insect and environment-associated Actinomycetes.</title>
        <authorList>
            <person name="Currrie C."/>
            <person name="Chevrette M."/>
            <person name="Carlson C."/>
            <person name="Stubbendieck R."/>
            <person name="Wendt-Pienkowski E."/>
        </authorList>
    </citation>
    <scope>NUCLEOTIDE SEQUENCE [LARGE SCALE GENOMIC DNA]</scope>
    <source>
        <strain evidence="1 2">SID14172</strain>
    </source>
</reference>
<evidence type="ECO:0000313" key="2">
    <source>
        <dbReference type="Proteomes" id="UP000469545"/>
    </source>
</evidence>
<keyword evidence="2" id="KW-1185">Reference proteome</keyword>
<comment type="caution">
    <text evidence="1">The sequence shown here is derived from an EMBL/GenBank/DDBJ whole genome shotgun (WGS) entry which is preliminary data.</text>
</comment>